<dbReference type="Proteomes" id="UP001187343">
    <property type="component" value="Unassembled WGS sequence"/>
</dbReference>
<evidence type="ECO:0000313" key="2">
    <source>
        <dbReference type="Proteomes" id="UP001187343"/>
    </source>
</evidence>
<evidence type="ECO:0000313" key="1">
    <source>
        <dbReference type="EMBL" id="KAK2903418.1"/>
    </source>
</evidence>
<reference evidence="1" key="1">
    <citation type="submission" date="2023-08" db="EMBL/GenBank/DDBJ databases">
        <title>Chromosome-level Genome Assembly of mud carp (Cirrhinus molitorella).</title>
        <authorList>
            <person name="Liu H."/>
        </authorList>
    </citation>
    <scope>NUCLEOTIDE SEQUENCE</scope>
    <source>
        <strain evidence="1">Prfri</strain>
        <tissue evidence="1">Muscle</tissue>
    </source>
</reference>
<dbReference type="EMBL" id="JAUYZG010000007">
    <property type="protein sequence ID" value="KAK2903418.1"/>
    <property type="molecule type" value="Genomic_DNA"/>
</dbReference>
<protein>
    <submittedName>
        <fullName evidence="1">Uncharacterized protein</fullName>
    </submittedName>
</protein>
<keyword evidence="2" id="KW-1185">Reference proteome</keyword>
<comment type="caution">
    <text evidence="1">The sequence shown here is derived from an EMBL/GenBank/DDBJ whole genome shotgun (WGS) entry which is preliminary data.</text>
</comment>
<gene>
    <name evidence="1" type="ORF">Q8A67_008131</name>
</gene>
<sequence length="120" mass="13226">MSAELSVVGWFWIGAEHSPDTGGSLPSSSVLWCLGGPLGNADAAIHVASKPFRGERLEHVIQMNQFEFPISSFNKKISGCAQFSCDVTASRLRCAVCDQEQNARSERIRPTFKKDLLWIV</sequence>
<proteinExistence type="predicted"/>
<dbReference type="AlphaFoldDB" id="A0AA88PW64"/>
<accession>A0AA88PW64</accession>
<organism evidence="1 2">
    <name type="scientific">Cirrhinus molitorella</name>
    <name type="common">mud carp</name>
    <dbReference type="NCBI Taxonomy" id="172907"/>
    <lineage>
        <taxon>Eukaryota</taxon>
        <taxon>Metazoa</taxon>
        <taxon>Chordata</taxon>
        <taxon>Craniata</taxon>
        <taxon>Vertebrata</taxon>
        <taxon>Euteleostomi</taxon>
        <taxon>Actinopterygii</taxon>
        <taxon>Neopterygii</taxon>
        <taxon>Teleostei</taxon>
        <taxon>Ostariophysi</taxon>
        <taxon>Cypriniformes</taxon>
        <taxon>Cyprinidae</taxon>
        <taxon>Labeoninae</taxon>
        <taxon>Labeonini</taxon>
        <taxon>Cirrhinus</taxon>
    </lineage>
</organism>
<name>A0AA88PW64_9TELE</name>